<dbReference type="Proteomes" id="UP000005408">
    <property type="component" value="Unassembled WGS sequence"/>
</dbReference>
<dbReference type="InterPro" id="IPR016181">
    <property type="entry name" value="Acyl_CoA_acyltransferase"/>
</dbReference>
<protein>
    <recommendedName>
        <fullName evidence="1">Glycine N-acyltransferase-like protein</fullName>
        <ecNumber evidence="1">2.3.1.-</ecNumber>
    </recommendedName>
</protein>
<dbReference type="InterPro" id="IPR010313">
    <property type="entry name" value="Glycine_N-acyltransferase"/>
</dbReference>
<keyword evidence="1" id="KW-0808">Transferase</keyword>
<organism evidence="3 4">
    <name type="scientific">Magallana gigas</name>
    <name type="common">Pacific oyster</name>
    <name type="synonym">Crassostrea gigas</name>
    <dbReference type="NCBI Taxonomy" id="29159"/>
    <lineage>
        <taxon>Eukaryota</taxon>
        <taxon>Metazoa</taxon>
        <taxon>Spiralia</taxon>
        <taxon>Lophotrochozoa</taxon>
        <taxon>Mollusca</taxon>
        <taxon>Bivalvia</taxon>
        <taxon>Autobranchia</taxon>
        <taxon>Pteriomorphia</taxon>
        <taxon>Ostreida</taxon>
        <taxon>Ostreoidea</taxon>
        <taxon>Ostreidae</taxon>
        <taxon>Magallana</taxon>
    </lineage>
</organism>
<dbReference type="InterPro" id="IPR000182">
    <property type="entry name" value="GNAT_dom"/>
</dbReference>
<dbReference type="OMA" id="ITWILME"/>
<feature type="domain" description="N-acetyltransferase" evidence="2">
    <location>
        <begin position="144"/>
        <end position="281"/>
    </location>
</feature>
<dbReference type="PROSITE" id="PS51186">
    <property type="entry name" value="GNAT"/>
    <property type="match status" value="1"/>
</dbReference>
<dbReference type="Pfam" id="PF08445">
    <property type="entry name" value="FR47"/>
    <property type="match status" value="1"/>
</dbReference>
<keyword evidence="1" id="KW-0012">Acyltransferase</keyword>
<name>A0A8W8N092_MAGGI</name>
<dbReference type="InterPro" id="IPR015938">
    <property type="entry name" value="Glycine_N-acyltransferase_N"/>
</dbReference>
<dbReference type="InterPro" id="IPR013653">
    <property type="entry name" value="GCN5-like_dom"/>
</dbReference>
<dbReference type="Pfam" id="PF06021">
    <property type="entry name" value="Gly_acyl_tr_N"/>
    <property type="match status" value="1"/>
</dbReference>
<dbReference type="PANTHER" id="PTHR15298">
    <property type="entry name" value="L-COA N-ACYLTRANSFERASE-RELATED"/>
    <property type="match status" value="1"/>
</dbReference>
<sequence>MAHRILCDDYCSLEKSLKNDMPFSVSAYYIVTQLIKGSLTNRSVWVDSWPTYSVVVVSDNQHKNAGLQRVCCFCRDIKNTLALDTVLQHVAKLLSNTLLLFGLRFGVLDQLLSYRSAAYRVSNDAVVMHMPKENIRQISIPEGFMVTTLKQEHVETVVQEWPYSGTFSDCKEWICDMIKQFPSVCIENEHGKPIAWVLQQDYGYIGMLHVVPEYRRAKLGSAVTMLLMEKLHKEGNYICSSISVENKTSIAFHERTKFNYVDDFKIGFVVYPSEESSQNQI</sequence>
<accession>A0A8W8N092</accession>
<dbReference type="SUPFAM" id="SSF55729">
    <property type="entry name" value="Acyl-CoA N-acyltransferases (Nat)"/>
    <property type="match status" value="1"/>
</dbReference>
<keyword evidence="4" id="KW-1185">Reference proteome</keyword>
<evidence type="ECO:0000313" key="3">
    <source>
        <dbReference type="EnsemblMetazoa" id="G4751.1:cds"/>
    </source>
</evidence>
<dbReference type="EnsemblMetazoa" id="G4751.1">
    <property type="protein sequence ID" value="G4751.1:cds"/>
    <property type="gene ID" value="G4751"/>
</dbReference>
<dbReference type="EC" id="2.3.1.-" evidence="1"/>
<evidence type="ECO:0000259" key="2">
    <source>
        <dbReference type="PROSITE" id="PS51186"/>
    </source>
</evidence>
<dbReference type="AlphaFoldDB" id="A0A8W8N092"/>
<dbReference type="CDD" id="cd04301">
    <property type="entry name" value="NAT_SF"/>
    <property type="match status" value="1"/>
</dbReference>
<dbReference type="OrthoDB" id="6141385at2759"/>
<dbReference type="GO" id="GO:0047961">
    <property type="term" value="F:glycine N-acyltransferase activity"/>
    <property type="evidence" value="ECO:0007669"/>
    <property type="project" value="InterPro"/>
</dbReference>
<dbReference type="Gene3D" id="3.40.630.30">
    <property type="match status" value="1"/>
</dbReference>
<proteinExistence type="inferred from homology"/>
<reference evidence="3" key="1">
    <citation type="submission" date="2022-08" db="UniProtKB">
        <authorList>
            <consortium name="EnsemblMetazoa"/>
        </authorList>
    </citation>
    <scope>IDENTIFICATION</scope>
    <source>
        <strain evidence="3">05x7-T-G4-1.051#20</strain>
    </source>
</reference>
<evidence type="ECO:0000256" key="1">
    <source>
        <dbReference type="RuleBase" id="RU368002"/>
    </source>
</evidence>
<comment type="similarity">
    <text evidence="1">Belongs to the glycine N-acyltransferase family.</text>
</comment>
<dbReference type="GO" id="GO:0005739">
    <property type="term" value="C:mitochondrion"/>
    <property type="evidence" value="ECO:0007669"/>
    <property type="project" value="InterPro"/>
</dbReference>
<evidence type="ECO:0000313" key="4">
    <source>
        <dbReference type="Proteomes" id="UP000005408"/>
    </source>
</evidence>
<dbReference type="PANTHER" id="PTHR15298:SF1">
    <property type="entry name" value="GLYCINE N-ACYLTRANSFERASE-LIKE PROTEIN"/>
    <property type="match status" value="1"/>
</dbReference>